<reference evidence="4" key="1">
    <citation type="journal article" date="2021" name="PeerJ">
        <title>Extensive microbial diversity within the chicken gut microbiome revealed by metagenomics and culture.</title>
        <authorList>
            <person name="Gilroy R."/>
            <person name="Ravi A."/>
            <person name="Getino M."/>
            <person name="Pursley I."/>
            <person name="Horton D.L."/>
            <person name="Alikhan N.F."/>
            <person name="Baker D."/>
            <person name="Gharbi K."/>
            <person name="Hall N."/>
            <person name="Watson M."/>
            <person name="Adriaenssens E.M."/>
            <person name="Foster-Nyarko E."/>
            <person name="Jarju S."/>
            <person name="Secka A."/>
            <person name="Antonio M."/>
            <person name="Oren A."/>
            <person name="Chaudhuri R.R."/>
            <person name="La Ragione R."/>
            <person name="Hildebrand F."/>
            <person name="Pallen M.J."/>
        </authorList>
    </citation>
    <scope>NUCLEOTIDE SEQUENCE</scope>
    <source>
        <strain evidence="4">CHK189-11263</strain>
    </source>
</reference>
<dbReference type="AlphaFoldDB" id="A0A9D2M9Q6"/>
<evidence type="ECO:0000256" key="2">
    <source>
        <dbReference type="SAM" id="SignalP"/>
    </source>
</evidence>
<dbReference type="Proteomes" id="UP000824208">
    <property type="component" value="Unassembled WGS sequence"/>
</dbReference>
<dbReference type="PROSITE" id="PS51272">
    <property type="entry name" value="SLH"/>
    <property type="match status" value="1"/>
</dbReference>
<keyword evidence="1" id="KW-0677">Repeat</keyword>
<sequence>MKKIASILLAGSLLAGGVLAAGSTGDPLVTLSYLNGSYSSSLLSQAQTRIDDETQDVYQQVLQESGLAGGLSDARYKQGDALTLSTGSGCLLLAGQATVSYASGAVVDVTSGTVLPSGSSLELRHRYLAAENTTAVLSVTSATAVLSTEGRAALAPSAATDYNALADALSAMGLFAGTGTAYGSGYDLEKTTTRVEGLVMFLRLMGEESAAQSYTGACPFSDVPAWAQRYVAYAYQKGYTAGVGPDAAGNPAFGPARSMGAAEYVTFLLRALGYQDGGSAPDFTWQTALTFAQEQGVLTAGECSLFQSGQPFLRAHVAYLSYFALDAAPKGGSGTLLESLVAAGAMDGVTSAAIRANVSVSRIV</sequence>
<comment type="caution">
    <text evidence="4">The sequence shown here is derived from an EMBL/GenBank/DDBJ whole genome shotgun (WGS) entry which is preliminary data.</text>
</comment>
<organism evidence="4 5">
    <name type="scientific">Candidatus Flavonifractor intestinipullorum</name>
    <dbReference type="NCBI Taxonomy" id="2838587"/>
    <lineage>
        <taxon>Bacteria</taxon>
        <taxon>Bacillati</taxon>
        <taxon>Bacillota</taxon>
        <taxon>Clostridia</taxon>
        <taxon>Eubacteriales</taxon>
        <taxon>Oscillospiraceae</taxon>
        <taxon>Flavonifractor</taxon>
    </lineage>
</organism>
<feature type="chain" id="PRO_5039718616" description="SLH domain-containing protein" evidence="2">
    <location>
        <begin position="21"/>
        <end position="364"/>
    </location>
</feature>
<dbReference type="InterPro" id="IPR001119">
    <property type="entry name" value="SLH_dom"/>
</dbReference>
<name>A0A9D2M9Q6_9FIRM</name>
<keyword evidence="2" id="KW-0732">Signal</keyword>
<evidence type="ECO:0000259" key="3">
    <source>
        <dbReference type="PROSITE" id="PS51272"/>
    </source>
</evidence>
<dbReference type="EMBL" id="DWYC01000027">
    <property type="protein sequence ID" value="HJB56377.1"/>
    <property type="molecule type" value="Genomic_DNA"/>
</dbReference>
<reference evidence="4" key="2">
    <citation type="submission" date="2021-04" db="EMBL/GenBank/DDBJ databases">
        <authorList>
            <person name="Gilroy R."/>
        </authorList>
    </citation>
    <scope>NUCLEOTIDE SEQUENCE</scope>
    <source>
        <strain evidence="4">CHK189-11263</strain>
    </source>
</reference>
<evidence type="ECO:0000313" key="4">
    <source>
        <dbReference type="EMBL" id="HJB56377.1"/>
    </source>
</evidence>
<feature type="domain" description="SLH" evidence="3">
    <location>
        <begin position="214"/>
        <end position="282"/>
    </location>
</feature>
<feature type="signal peptide" evidence="2">
    <location>
        <begin position="1"/>
        <end position="20"/>
    </location>
</feature>
<proteinExistence type="predicted"/>
<gene>
    <name evidence="4" type="ORF">H9714_02370</name>
</gene>
<accession>A0A9D2M9Q6</accession>
<evidence type="ECO:0000313" key="5">
    <source>
        <dbReference type="Proteomes" id="UP000824208"/>
    </source>
</evidence>
<evidence type="ECO:0000256" key="1">
    <source>
        <dbReference type="ARBA" id="ARBA00022737"/>
    </source>
</evidence>
<protein>
    <recommendedName>
        <fullName evidence="3">SLH domain-containing protein</fullName>
    </recommendedName>
</protein>